<dbReference type="InterPro" id="IPR020846">
    <property type="entry name" value="MFS_dom"/>
</dbReference>
<keyword evidence="2 6" id="KW-0812">Transmembrane</keyword>
<dbReference type="EMBL" id="SODP01000001">
    <property type="protein sequence ID" value="TDW75196.1"/>
    <property type="molecule type" value="Genomic_DNA"/>
</dbReference>
<feature type="transmembrane region" description="Helical" evidence="6">
    <location>
        <begin position="260"/>
        <end position="280"/>
    </location>
</feature>
<name>A0A4R8CGD0_9ACTN</name>
<keyword evidence="4 6" id="KW-0472">Membrane</keyword>
<evidence type="ECO:0000259" key="7">
    <source>
        <dbReference type="PROSITE" id="PS50850"/>
    </source>
</evidence>
<feature type="transmembrane region" description="Helical" evidence="6">
    <location>
        <begin position="379"/>
        <end position="400"/>
    </location>
</feature>
<dbReference type="PANTHER" id="PTHR23530:SF1">
    <property type="entry name" value="PERMEASE, MAJOR FACILITATOR SUPERFAMILY-RELATED"/>
    <property type="match status" value="1"/>
</dbReference>
<feature type="domain" description="Major facilitator superfamily (MFS) profile" evidence="7">
    <location>
        <begin position="1"/>
        <end position="406"/>
    </location>
</feature>
<dbReference type="InterPro" id="IPR036259">
    <property type="entry name" value="MFS_trans_sf"/>
</dbReference>
<accession>A0A4R8CGD0</accession>
<feature type="transmembrane region" description="Helical" evidence="6">
    <location>
        <begin position="47"/>
        <end position="71"/>
    </location>
</feature>
<protein>
    <submittedName>
        <fullName evidence="8">DHA3 family tetracycline resistance protein-like MFS transporter</fullName>
    </submittedName>
</protein>
<dbReference type="OrthoDB" id="3513479at2"/>
<gene>
    <name evidence="8" type="ORF">EV653_0318</name>
</gene>
<keyword evidence="3 6" id="KW-1133">Transmembrane helix</keyword>
<dbReference type="InterPro" id="IPR011701">
    <property type="entry name" value="MFS"/>
</dbReference>
<evidence type="ECO:0000313" key="9">
    <source>
        <dbReference type="Proteomes" id="UP000295146"/>
    </source>
</evidence>
<evidence type="ECO:0000256" key="3">
    <source>
        <dbReference type="ARBA" id="ARBA00022989"/>
    </source>
</evidence>
<dbReference type="GO" id="GO:0005886">
    <property type="term" value="C:plasma membrane"/>
    <property type="evidence" value="ECO:0007669"/>
    <property type="project" value="UniProtKB-SubCell"/>
</dbReference>
<evidence type="ECO:0000256" key="2">
    <source>
        <dbReference type="ARBA" id="ARBA00022692"/>
    </source>
</evidence>
<dbReference type="PROSITE" id="PS50850">
    <property type="entry name" value="MFS"/>
    <property type="match status" value="1"/>
</dbReference>
<feature type="transmembrane region" description="Helical" evidence="6">
    <location>
        <begin position="301"/>
        <end position="326"/>
    </location>
</feature>
<evidence type="ECO:0000313" key="8">
    <source>
        <dbReference type="EMBL" id="TDW75196.1"/>
    </source>
</evidence>
<dbReference type="InterPro" id="IPR053160">
    <property type="entry name" value="MFS_DHA3_Transporter"/>
</dbReference>
<dbReference type="GO" id="GO:0022857">
    <property type="term" value="F:transmembrane transporter activity"/>
    <property type="evidence" value="ECO:0007669"/>
    <property type="project" value="InterPro"/>
</dbReference>
<dbReference type="Pfam" id="PF07690">
    <property type="entry name" value="MFS_1"/>
    <property type="match status" value="1"/>
</dbReference>
<feature type="transmembrane region" description="Helical" evidence="6">
    <location>
        <begin position="218"/>
        <end position="240"/>
    </location>
</feature>
<reference evidence="8 9" key="1">
    <citation type="submission" date="2019-03" db="EMBL/GenBank/DDBJ databases">
        <title>Genomic Encyclopedia of Type Strains, Phase III (KMG-III): the genomes of soil and plant-associated and newly described type strains.</title>
        <authorList>
            <person name="Whitman W."/>
        </authorList>
    </citation>
    <scope>NUCLEOTIDE SEQUENCE [LARGE SCALE GENOMIC DNA]</scope>
    <source>
        <strain evidence="8 9">VKM Ac-2573</strain>
    </source>
</reference>
<feature type="transmembrane region" description="Helical" evidence="6">
    <location>
        <begin position="163"/>
        <end position="183"/>
    </location>
</feature>
<comment type="caution">
    <text evidence="8">The sequence shown here is derived from an EMBL/GenBank/DDBJ whole genome shotgun (WGS) entry which is preliminary data.</text>
</comment>
<evidence type="ECO:0000256" key="4">
    <source>
        <dbReference type="ARBA" id="ARBA00023136"/>
    </source>
</evidence>
<dbReference type="SUPFAM" id="SSF103473">
    <property type="entry name" value="MFS general substrate transporter"/>
    <property type="match status" value="1"/>
</dbReference>
<proteinExistence type="predicted"/>
<dbReference type="Proteomes" id="UP000295146">
    <property type="component" value="Unassembled WGS sequence"/>
</dbReference>
<evidence type="ECO:0000256" key="6">
    <source>
        <dbReference type="SAM" id="Phobius"/>
    </source>
</evidence>
<feature type="transmembrane region" description="Helical" evidence="6">
    <location>
        <begin position="78"/>
        <end position="107"/>
    </location>
</feature>
<comment type="subcellular location">
    <subcellularLocation>
        <location evidence="1">Cell membrane</location>
        <topology evidence="1">Multi-pass membrane protein</topology>
    </subcellularLocation>
</comment>
<dbReference type="AlphaFoldDB" id="A0A4R8CGD0"/>
<evidence type="ECO:0000256" key="5">
    <source>
        <dbReference type="SAM" id="MobiDB-lite"/>
    </source>
</evidence>
<sequence length="437" mass="46735">MSVYRSADAVRTYYVYNAAWSFLAALSFTLSAVYYVRDAGLNPLQMVLVGTTLELACFLFEIPTGIVADLYSRRLSIIIGFALIGAGFLLQGLVPAFLAILAAQVLWGVGFTFTSGADQAWITDEIGTERAAPVFVRAQQFELGGRIVGIVSAGALGLISLPLPMAISGAGMILLALMLAVFMREQNFHRTPKHERETFRQMAETFKSGLDAARRRPVVRTLVIISLISGLASEAFDRLWSVKILNFSFPTVFGTSDPAFWFTVLALVGTLLSLFTSLVLNRLSPDRLSATHPTGILATLAMLQVVGICSFALLGNLWLALAAMWLNTVAGTLAYPIESAWLNRHVDSKSRATVISMVSQANAIGQVVGGPPLGALGRASLRAALLASGLIWLPIPALYLKLRATNARRGGPPALTNPAPADGSPLISTGEAAPERD</sequence>
<dbReference type="RefSeq" id="WP_134097200.1">
    <property type="nucleotide sequence ID" value="NZ_SODP01000001.1"/>
</dbReference>
<feature type="transmembrane region" description="Helical" evidence="6">
    <location>
        <begin position="12"/>
        <end position="35"/>
    </location>
</feature>
<dbReference type="CDD" id="cd06174">
    <property type="entry name" value="MFS"/>
    <property type="match status" value="1"/>
</dbReference>
<evidence type="ECO:0000256" key="1">
    <source>
        <dbReference type="ARBA" id="ARBA00004651"/>
    </source>
</evidence>
<keyword evidence="9" id="KW-1185">Reference proteome</keyword>
<organism evidence="8 9">
    <name type="scientific">Kribbella pratensis</name>
    <dbReference type="NCBI Taxonomy" id="2512112"/>
    <lineage>
        <taxon>Bacteria</taxon>
        <taxon>Bacillati</taxon>
        <taxon>Actinomycetota</taxon>
        <taxon>Actinomycetes</taxon>
        <taxon>Propionibacteriales</taxon>
        <taxon>Kribbellaceae</taxon>
        <taxon>Kribbella</taxon>
    </lineage>
</organism>
<dbReference type="PANTHER" id="PTHR23530">
    <property type="entry name" value="TRANSPORT PROTEIN-RELATED"/>
    <property type="match status" value="1"/>
</dbReference>
<dbReference type="Gene3D" id="1.20.1250.20">
    <property type="entry name" value="MFS general substrate transporter like domains"/>
    <property type="match status" value="1"/>
</dbReference>
<feature type="region of interest" description="Disordered" evidence="5">
    <location>
        <begin position="411"/>
        <end position="437"/>
    </location>
</feature>